<reference evidence="2 3" key="1">
    <citation type="submission" date="2017-01" db="EMBL/GenBank/DDBJ databases">
        <authorList>
            <consortium name="Urmite Genomes"/>
        </authorList>
    </citation>
    <scope>NUCLEOTIDE SEQUENCE [LARGE SCALE GENOMIC DNA]</scope>
    <source>
        <strain evidence="2 3">AB215</strain>
    </source>
</reference>
<accession>A0A2U3PFJ2</accession>
<gene>
    <name evidence="2" type="ORF">MNAB215_4766</name>
</gene>
<dbReference type="STRING" id="1841861.GCA_900157365_03086"/>
<dbReference type="Pfam" id="PF00144">
    <property type="entry name" value="Beta-lactamase"/>
    <property type="match status" value="1"/>
</dbReference>
<dbReference type="InterPro" id="IPR001466">
    <property type="entry name" value="Beta-lactam-related"/>
</dbReference>
<dbReference type="InterPro" id="IPR012338">
    <property type="entry name" value="Beta-lactam/transpept-like"/>
</dbReference>
<evidence type="ECO:0000313" key="2">
    <source>
        <dbReference type="EMBL" id="SPM42546.1"/>
    </source>
</evidence>
<keyword evidence="3" id="KW-1185">Reference proteome</keyword>
<name>A0A2U3PFJ2_9MYCO</name>
<dbReference type="PANTHER" id="PTHR46825">
    <property type="entry name" value="D-ALANYL-D-ALANINE-CARBOXYPEPTIDASE/ENDOPEPTIDASE AMPH"/>
    <property type="match status" value="1"/>
</dbReference>
<dbReference type="PANTHER" id="PTHR46825:SF9">
    <property type="entry name" value="BETA-LACTAMASE-RELATED DOMAIN-CONTAINING PROTEIN"/>
    <property type="match status" value="1"/>
</dbReference>
<dbReference type="AlphaFoldDB" id="A0A2U3PFJ2"/>
<dbReference type="Proteomes" id="UP000240424">
    <property type="component" value="Unassembled WGS sequence"/>
</dbReference>
<organism evidence="2 3">
    <name type="scientific">Mycobacterium numidiamassiliense</name>
    <dbReference type="NCBI Taxonomy" id="1841861"/>
    <lineage>
        <taxon>Bacteria</taxon>
        <taxon>Bacillati</taxon>
        <taxon>Actinomycetota</taxon>
        <taxon>Actinomycetes</taxon>
        <taxon>Mycobacteriales</taxon>
        <taxon>Mycobacteriaceae</taxon>
        <taxon>Mycobacterium</taxon>
    </lineage>
</organism>
<feature type="domain" description="Beta-lactamase-related" evidence="1">
    <location>
        <begin position="77"/>
        <end position="386"/>
    </location>
</feature>
<dbReference type="InterPro" id="IPR050491">
    <property type="entry name" value="AmpC-like"/>
</dbReference>
<evidence type="ECO:0000259" key="1">
    <source>
        <dbReference type="Pfam" id="PF00144"/>
    </source>
</evidence>
<sequence>MKESGGHIVSCSSVVFKGHGELRRRRWGALFAIVLALGGCNRPAATPASDPPANTTNSSVAADKITTLRANSQRVLDDAVKAGGPGCSAAVGSQGNVVWAGVRGLADLVTAEEITTETVFDIGSVSKQFTATAILLLAQAGKLTLGDPLSKYVSGFPGWAATVSIAQLMHQTSGIPDYVDILIDHGIQVTERATEDQALQALAAVPQLNSKPGERFAYSNSNYVLLGEIVHRVSGTPLPQFLSDNIFRPLDLAMVMDPVGQIPHKAVSYNGGSEGYHAASSAWEQVGDGAIQTTPSQLVQWADNYRTGRVGGPKLLEAQLAGAVEIGPGIPVHYGAGIYIRPDGSLDHDGAWLGFVAAFRVSKDRLTSVAVSCNTDDQVAEALAESIAKVWM</sequence>
<protein>
    <submittedName>
        <fullName evidence="2">CubicO group peptidase, beta-lactamase class C family</fullName>
    </submittedName>
</protein>
<dbReference type="SUPFAM" id="SSF56601">
    <property type="entry name" value="beta-lactamase/transpeptidase-like"/>
    <property type="match status" value="1"/>
</dbReference>
<dbReference type="EMBL" id="FUEZ01000004">
    <property type="protein sequence ID" value="SPM42546.1"/>
    <property type="molecule type" value="Genomic_DNA"/>
</dbReference>
<dbReference type="Gene3D" id="3.40.710.10">
    <property type="entry name" value="DD-peptidase/beta-lactamase superfamily"/>
    <property type="match status" value="1"/>
</dbReference>
<dbReference type="OrthoDB" id="3174977at2"/>
<proteinExistence type="predicted"/>
<evidence type="ECO:0000313" key="3">
    <source>
        <dbReference type="Proteomes" id="UP000240424"/>
    </source>
</evidence>